<evidence type="ECO:0000256" key="8">
    <source>
        <dbReference type="SAM" id="MobiDB-lite"/>
    </source>
</evidence>
<dbReference type="SMART" id="SM00382">
    <property type="entry name" value="AAA"/>
    <property type="match status" value="1"/>
</dbReference>
<dbReference type="NCBIfam" id="NF003229">
    <property type="entry name" value="PRK04195.1-5"/>
    <property type="match status" value="1"/>
</dbReference>
<feature type="domain" description="AAA+ ATPase" evidence="9">
    <location>
        <begin position="45"/>
        <end position="167"/>
    </location>
</feature>
<dbReference type="HOGENOM" id="CLU_027255_1_1_2"/>
<organism evidence="10 11">
    <name type="scientific">Acidilobus saccharovorans (strain DSM 16705 / JCM 18335 / VKM B-2471 / 345-15)</name>
    <dbReference type="NCBI Taxonomy" id="666510"/>
    <lineage>
        <taxon>Archaea</taxon>
        <taxon>Thermoproteota</taxon>
        <taxon>Thermoprotei</taxon>
        <taxon>Acidilobales</taxon>
        <taxon>Acidilobaceae</taxon>
        <taxon>Acidilobus</taxon>
    </lineage>
</organism>
<keyword evidence="11" id="KW-1185">Reference proteome</keyword>
<dbReference type="Gene3D" id="1.10.8.60">
    <property type="match status" value="1"/>
</dbReference>
<evidence type="ECO:0000256" key="6">
    <source>
        <dbReference type="ARBA" id="ARBA00032141"/>
    </source>
</evidence>
<comment type="function">
    <text evidence="7">Part of the RFC clamp loader complex which loads the PCNA sliding clamp onto DNA.</text>
</comment>
<evidence type="ECO:0000256" key="7">
    <source>
        <dbReference type="HAMAP-Rule" id="MF_01508"/>
    </source>
</evidence>
<dbReference type="PANTHER" id="PTHR23389:SF6">
    <property type="entry name" value="REPLICATION FACTOR C SUBUNIT 1"/>
    <property type="match status" value="1"/>
</dbReference>
<evidence type="ECO:0000256" key="1">
    <source>
        <dbReference type="ARBA" id="ARBA00006878"/>
    </source>
</evidence>
<proteinExistence type="inferred from homology"/>
<dbReference type="InterPro" id="IPR027417">
    <property type="entry name" value="P-loop_NTPase"/>
</dbReference>
<name>D9Q1Z3_ACIS3</name>
<keyword evidence="3 7" id="KW-0235">DNA replication</keyword>
<comment type="subunit">
    <text evidence="7">Heteromultimer composed of small subunits (RfcS) and large subunits (RfcL).</text>
</comment>
<dbReference type="SUPFAM" id="SSF52540">
    <property type="entry name" value="P-loop containing nucleoside triphosphate hydrolases"/>
    <property type="match status" value="1"/>
</dbReference>
<dbReference type="Proteomes" id="UP000000346">
    <property type="component" value="Chromosome"/>
</dbReference>
<dbReference type="GO" id="GO:0016887">
    <property type="term" value="F:ATP hydrolysis activity"/>
    <property type="evidence" value="ECO:0007669"/>
    <property type="project" value="InterPro"/>
</dbReference>
<feature type="region of interest" description="Disordered" evidence="8">
    <location>
        <begin position="430"/>
        <end position="484"/>
    </location>
</feature>
<dbReference type="AlphaFoldDB" id="D9Q1Z3"/>
<dbReference type="eggNOG" id="arCOG00470">
    <property type="taxonomic scope" value="Archaea"/>
</dbReference>
<evidence type="ECO:0000256" key="4">
    <source>
        <dbReference type="ARBA" id="ARBA00022741"/>
    </source>
</evidence>
<keyword evidence="4 7" id="KW-0547">Nucleotide-binding</keyword>
<evidence type="ECO:0000256" key="3">
    <source>
        <dbReference type="ARBA" id="ARBA00022705"/>
    </source>
</evidence>
<protein>
    <recommendedName>
        <fullName evidence="2 7">Replication factor C large subunit</fullName>
        <shortName evidence="7">RFC large subunit</shortName>
    </recommendedName>
    <alternativeName>
        <fullName evidence="6 7">Clamp loader large subunit</fullName>
    </alternativeName>
</protein>
<dbReference type="InParanoid" id="D9Q1Z3"/>
<dbReference type="CDD" id="cd00009">
    <property type="entry name" value="AAA"/>
    <property type="match status" value="1"/>
</dbReference>
<evidence type="ECO:0000256" key="2">
    <source>
        <dbReference type="ARBA" id="ARBA00014793"/>
    </source>
</evidence>
<reference evidence="10 11" key="1">
    <citation type="journal article" date="2010" name="Appl. Environ. Microbiol.">
        <title>The genome sequence of the crenarchaeon Acidilobus saccharovorans supports a new order, Acidilobales, and suggests an important ecological role in terrestrial acidic hot springs.</title>
        <authorList>
            <person name="Mardanov A.V."/>
            <person name="Svetlitchnyi V.A."/>
            <person name="Beletsky A.V."/>
            <person name="Prokofeva M.I."/>
            <person name="Bonch-Osmolovskaya E.A."/>
            <person name="Ravin N.V."/>
            <person name="Skryabin K.G."/>
        </authorList>
    </citation>
    <scope>NUCLEOTIDE SEQUENCE [LARGE SCALE GENOMIC DNA]</scope>
    <source>
        <strain evidence="11">DSM 16705 / JCM 18335 / VKM B-2471 / 345-15</strain>
    </source>
</reference>
<dbReference type="InterPro" id="IPR023935">
    <property type="entry name" value="Rep_factor-C_lsu"/>
</dbReference>
<dbReference type="GO" id="GO:0005524">
    <property type="term" value="F:ATP binding"/>
    <property type="evidence" value="ECO:0007669"/>
    <property type="project" value="UniProtKB-UniRule"/>
</dbReference>
<dbReference type="Gene3D" id="3.40.50.300">
    <property type="entry name" value="P-loop containing nucleotide triphosphate hydrolases"/>
    <property type="match status" value="1"/>
</dbReference>
<dbReference type="KEGG" id="asc:ASAC_0925"/>
<dbReference type="STRING" id="666510.ASAC_0925"/>
<dbReference type="PANTHER" id="PTHR23389">
    <property type="entry name" value="CHROMOSOME TRANSMISSION FIDELITY FACTOR 18"/>
    <property type="match status" value="1"/>
</dbReference>
<evidence type="ECO:0000313" key="10">
    <source>
        <dbReference type="EMBL" id="ADL19331.1"/>
    </source>
</evidence>
<evidence type="ECO:0000256" key="5">
    <source>
        <dbReference type="ARBA" id="ARBA00022840"/>
    </source>
</evidence>
<dbReference type="GO" id="GO:0006260">
    <property type="term" value="P:DNA replication"/>
    <property type="evidence" value="ECO:0007669"/>
    <property type="project" value="UniProtKB-UniRule"/>
</dbReference>
<dbReference type="Pfam" id="PF00004">
    <property type="entry name" value="AAA"/>
    <property type="match status" value="1"/>
</dbReference>
<dbReference type="InterPro" id="IPR003593">
    <property type="entry name" value="AAA+_ATPase"/>
</dbReference>
<dbReference type="EMBL" id="CP001742">
    <property type="protein sequence ID" value="ADL19331.1"/>
    <property type="molecule type" value="Genomic_DNA"/>
</dbReference>
<dbReference type="CDD" id="cd18140">
    <property type="entry name" value="HLD_clamp_RFC"/>
    <property type="match status" value="1"/>
</dbReference>
<accession>D9Q1Z3</accession>
<feature type="compositionally biased region" description="Basic and acidic residues" evidence="8">
    <location>
        <begin position="430"/>
        <end position="439"/>
    </location>
</feature>
<dbReference type="InterPro" id="IPR047854">
    <property type="entry name" value="RFC_lid"/>
</dbReference>
<gene>
    <name evidence="7" type="primary">rfcL</name>
    <name evidence="10" type="ordered locus">ASAC_0925</name>
</gene>
<dbReference type="OrthoDB" id="8658at2157"/>
<dbReference type="HAMAP" id="MF_01508">
    <property type="entry name" value="RfcL"/>
    <property type="match status" value="1"/>
</dbReference>
<evidence type="ECO:0000313" key="11">
    <source>
        <dbReference type="Proteomes" id="UP000000346"/>
    </source>
</evidence>
<dbReference type="RefSeq" id="WP_013266843.1">
    <property type="nucleotide sequence ID" value="NC_014374.1"/>
</dbReference>
<comment type="similarity">
    <text evidence="1 7">Belongs to the activator 1 small subunits family. RfcL subfamily.</text>
</comment>
<dbReference type="GeneID" id="9499165"/>
<evidence type="ECO:0000259" key="9">
    <source>
        <dbReference type="SMART" id="SM00382"/>
    </source>
</evidence>
<dbReference type="InterPro" id="IPR003959">
    <property type="entry name" value="ATPase_AAA_core"/>
</dbReference>
<feature type="binding site" evidence="7">
    <location>
        <begin position="53"/>
        <end position="60"/>
    </location>
    <ligand>
        <name>ATP</name>
        <dbReference type="ChEBI" id="CHEBI:30616"/>
    </ligand>
</feature>
<sequence>MSLQQRIPWIIKYRPKSVNDVVDQEEAKSQFLTWLEAWLKGRPPEKRAALLYGPPGVGKTSLVEAAAHDYKLEVLELNASDYRRAEDIRRTVGVAAFRRPLTGRLMIILMDEVDGISAKGDAGGLDELLRIIPNAQNPIVLTANDPWKDQLRPLREVTLMIEFKNLSTGNVVSLLQNICDREHIECDREALRYIADKNAGDVRACVNDLEAVAEGYGKVTMELARALVRGRDKSIDLWRTLNDVFYAKAGWMAKKAVTNSEEDYETIMAWLNDNIQNKYGDPEDAFRAWDALSRASLFLSRAKAGNWDFLSYVFDLMGPGVAMARQVEQSPLRNRYQYPSRITLMAKLKDIRSVRDSIAERLASRLHISTSTFKEDVLPYLFIIFRQGDLNMAGGLVVGYGLTESEVQYLAGPRSRDVLKSADAVREALRKGSEVKAAEGKGPQGQPRQAERGSKGQLTLDMFGLGSSSPRPSDDKGKRGRTRK</sequence>
<keyword evidence="5 7" id="KW-0067">ATP-binding</keyword>
<dbReference type="GO" id="GO:0003689">
    <property type="term" value="F:DNA clamp loader activity"/>
    <property type="evidence" value="ECO:0007669"/>
    <property type="project" value="UniProtKB-UniRule"/>
</dbReference>